<feature type="compositionally biased region" description="Basic residues" evidence="1">
    <location>
        <begin position="17"/>
        <end position="29"/>
    </location>
</feature>
<keyword evidence="4" id="KW-1185">Reference proteome</keyword>
<dbReference type="Proteomes" id="UP000719412">
    <property type="component" value="Unassembled WGS sequence"/>
</dbReference>
<gene>
    <name evidence="3" type="ORF">GEV33_007731</name>
    <name evidence="2" type="ORF">GEV33_007985</name>
</gene>
<feature type="region of interest" description="Disordered" evidence="1">
    <location>
        <begin position="1"/>
        <end position="114"/>
    </location>
</feature>
<evidence type="ECO:0000313" key="4">
    <source>
        <dbReference type="Proteomes" id="UP000719412"/>
    </source>
</evidence>
<dbReference type="EMBL" id="JABDTM020023623">
    <property type="protein sequence ID" value="KAH0815060.1"/>
    <property type="molecule type" value="Genomic_DNA"/>
</dbReference>
<reference evidence="3" key="2">
    <citation type="submission" date="2021-08" db="EMBL/GenBank/DDBJ databases">
        <authorList>
            <person name="Eriksson T."/>
        </authorList>
    </citation>
    <scope>NUCLEOTIDE SEQUENCE</scope>
    <source>
        <strain evidence="3">Stoneville</strain>
        <tissue evidence="3">Whole head</tissue>
    </source>
</reference>
<feature type="compositionally biased region" description="Low complexity" evidence="1">
    <location>
        <begin position="55"/>
        <end position="70"/>
    </location>
</feature>
<accession>A0A8J6LBV2</accession>
<comment type="caution">
    <text evidence="3">The sequence shown here is derived from an EMBL/GenBank/DDBJ whole genome shotgun (WGS) entry which is preliminary data.</text>
</comment>
<evidence type="ECO:0000313" key="3">
    <source>
        <dbReference type="EMBL" id="KAH0815060.1"/>
    </source>
</evidence>
<organism evidence="3 4">
    <name type="scientific">Tenebrio molitor</name>
    <name type="common">Yellow mealworm beetle</name>
    <dbReference type="NCBI Taxonomy" id="7067"/>
    <lineage>
        <taxon>Eukaryota</taxon>
        <taxon>Metazoa</taxon>
        <taxon>Ecdysozoa</taxon>
        <taxon>Arthropoda</taxon>
        <taxon>Hexapoda</taxon>
        <taxon>Insecta</taxon>
        <taxon>Pterygota</taxon>
        <taxon>Neoptera</taxon>
        <taxon>Endopterygota</taxon>
        <taxon>Coleoptera</taxon>
        <taxon>Polyphaga</taxon>
        <taxon>Cucujiformia</taxon>
        <taxon>Tenebrionidae</taxon>
        <taxon>Tenebrio</taxon>
    </lineage>
</organism>
<feature type="region of interest" description="Disordered" evidence="1">
    <location>
        <begin position="195"/>
        <end position="217"/>
    </location>
</feature>
<protein>
    <submittedName>
        <fullName evidence="3">Uncharacterized protein</fullName>
    </submittedName>
</protein>
<feature type="compositionally biased region" description="Polar residues" evidence="1">
    <location>
        <begin position="100"/>
        <end position="112"/>
    </location>
</feature>
<name>A0A8J6LBV2_TENMO</name>
<evidence type="ECO:0000313" key="2">
    <source>
        <dbReference type="EMBL" id="KAH0814806.1"/>
    </source>
</evidence>
<dbReference type="AlphaFoldDB" id="A0A8J6LBV2"/>
<reference evidence="3" key="1">
    <citation type="journal article" date="2020" name="J Insects Food Feed">
        <title>The yellow mealworm (Tenebrio molitor) genome: a resource for the emerging insects as food and feed industry.</title>
        <authorList>
            <person name="Eriksson T."/>
            <person name="Andere A."/>
            <person name="Kelstrup H."/>
            <person name="Emery V."/>
            <person name="Picard C."/>
        </authorList>
    </citation>
    <scope>NUCLEOTIDE SEQUENCE</scope>
    <source>
        <strain evidence="3">Stoneville</strain>
        <tissue evidence="3">Whole head</tissue>
    </source>
</reference>
<proteinExistence type="predicted"/>
<feature type="compositionally biased region" description="Polar residues" evidence="1">
    <location>
        <begin position="44"/>
        <end position="54"/>
    </location>
</feature>
<evidence type="ECO:0000256" key="1">
    <source>
        <dbReference type="SAM" id="MobiDB-lite"/>
    </source>
</evidence>
<dbReference type="EMBL" id="JABDTM020023903">
    <property type="protein sequence ID" value="KAH0814806.1"/>
    <property type="molecule type" value="Genomic_DNA"/>
</dbReference>
<sequence length="217" mass="25301">MQYNKKIYPIPATQKLYLKKKHKPRTPKKTIKENPPNKRKAKNTESTISNLTDPNNIETNTEETTFKEPNIQPKTYTTQEKTPKNKRVKRSQSAEKLHRQPSSTKSLTSLPDNTKEGAYQQIKRIIMEDPTTLPFTHENFISFIEPTYGNSNPEAQFQRFTDDIEGVIQMIMTIHAAINNQSMKNRLTRLRMKLENKSKQKTTQQIVRQDSDTDDTY</sequence>